<feature type="transmembrane region" description="Helical" evidence="1">
    <location>
        <begin position="69"/>
        <end position="87"/>
    </location>
</feature>
<keyword evidence="1" id="KW-0812">Transmembrane</keyword>
<feature type="transmembrane region" description="Helical" evidence="1">
    <location>
        <begin position="39"/>
        <end position="57"/>
    </location>
</feature>
<keyword evidence="4" id="KW-1185">Reference proteome</keyword>
<reference evidence="3" key="2">
    <citation type="submission" date="2023-02" db="EMBL/GenBank/DDBJ databases">
        <title>Pectobacterium carotovorum subsp. carotovorum NBRC 12380.</title>
        <authorList>
            <person name="Ichikawa N."/>
            <person name="Sato H."/>
            <person name="Tonouchi N."/>
        </authorList>
    </citation>
    <scope>NUCLEOTIDE SEQUENCE</scope>
    <source>
        <strain evidence="3">NBRC 12380</strain>
    </source>
</reference>
<feature type="transmembrane region" description="Helical" evidence="1">
    <location>
        <begin position="7"/>
        <end position="27"/>
    </location>
</feature>
<evidence type="ECO:0000313" key="2">
    <source>
        <dbReference type="EMBL" id="GKX49196.1"/>
    </source>
</evidence>
<evidence type="ECO:0000313" key="5">
    <source>
        <dbReference type="Proteomes" id="UP001165145"/>
    </source>
</evidence>
<dbReference type="Proteomes" id="UP001165145">
    <property type="component" value="Unassembled WGS sequence"/>
</dbReference>
<dbReference type="Proteomes" id="UP001058167">
    <property type="component" value="Unassembled WGS sequence"/>
</dbReference>
<sequence length="88" mass="10076">MYNKDFFYKLIACVLSLFIFPFFIFYITKPSIQDTSLQIAIYSITVLASLVLLKLLVKPEKSKKNITMIVMASIAFSLSIVTINFLLK</sequence>
<keyword evidence="1" id="KW-0472">Membrane</keyword>
<proteinExistence type="predicted"/>
<evidence type="ECO:0000313" key="3">
    <source>
        <dbReference type="EMBL" id="GLV68508.1"/>
    </source>
</evidence>
<evidence type="ECO:0000256" key="1">
    <source>
        <dbReference type="SAM" id="Phobius"/>
    </source>
</evidence>
<dbReference type="EMBL" id="BSRL01000001">
    <property type="protein sequence ID" value="GLV68508.1"/>
    <property type="molecule type" value="Genomic_DNA"/>
</dbReference>
<dbReference type="EMBL" id="BRLF01000013">
    <property type="protein sequence ID" value="GKX49196.1"/>
    <property type="molecule type" value="Genomic_DNA"/>
</dbReference>
<comment type="caution">
    <text evidence="3">The sequence shown here is derived from an EMBL/GenBank/DDBJ whole genome shotgun (WGS) entry which is preliminary data.</text>
</comment>
<name>A0AAI9PDJ1_PECCC</name>
<dbReference type="AlphaFoldDB" id="A0AAI9PDJ1"/>
<accession>A0AAI9PDJ1</accession>
<keyword evidence="1" id="KW-1133">Transmembrane helix</keyword>
<gene>
    <name evidence="3" type="ORF">Pcaca03_09520</name>
    <name evidence="2" type="ORF">SOASR016_39480</name>
</gene>
<protein>
    <submittedName>
        <fullName evidence="3">Uncharacterized protein</fullName>
    </submittedName>
</protein>
<evidence type="ECO:0000313" key="4">
    <source>
        <dbReference type="Proteomes" id="UP001058167"/>
    </source>
</evidence>
<organism evidence="3 5">
    <name type="scientific">Pectobacterium carotovorum subsp. carotovorum</name>
    <name type="common">Erwinia carotovora subsp. carotovora</name>
    <dbReference type="NCBI Taxonomy" id="555"/>
    <lineage>
        <taxon>Bacteria</taxon>
        <taxon>Pseudomonadati</taxon>
        <taxon>Pseudomonadota</taxon>
        <taxon>Gammaproteobacteria</taxon>
        <taxon>Enterobacterales</taxon>
        <taxon>Pectobacteriaceae</taxon>
        <taxon>Pectobacterium</taxon>
    </lineage>
</organism>
<reference evidence="2" key="1">
    <citation type="submission" date="2022-06" db="EMBL/GenBank/DDBJ databases">
        <title>Draft genome sequences of Pectobacterium carotovorum subsp. carotovorum str. NBRC12380.</title>
        <authorList>
            <person name="Wakabayashi Y."/>
            <person name="Kojima K."/>
        </authorList>
    </citation>
    <scope>NUCLEOTIDE SEQUENCE</scope>
    <source>
        <strain evidence="2">NBRC 12380</strain>
    </source>
</reference>